<evidence type="ECO:0000313" key="2">
    <source>
        <dbReference type="Proteomes" id="UP000198561"/>
    </source>
</evidence>
<dbReference type="RefSeq" id="WP_089691485.1">
    <property type="nucleotide sequence ID" value="NZ_FNWQ01000002.1"/>
</dbReference>
<accession>A0A1H6H9K8</accession>
<gene>
    <name evidence="1" type="ORF">SAMN05421593_1816</name>
</gene>
<dbReference type="OrthoDB" id="1260074at2"/>
<reference evidence="1 2" key="1">
    <citation type="submission" date="2016-10" db="EMBL/GenBank/DDBJ databases">
        <authorList>
            <person name="de Groot N.N."/>
        </authorList>
    </citation>
    <scope>NUCLEOTIDE SEQUENCE [LARGE SCALE GENOMIC DNA]</scope>
    <source>
        <strain evidence="1 2">DSM 23031</strain>
    </source>
</reference>
<dbReference type="STRING" id="680127.SAMN05421593_1816"/>
<name>A0A1H6H9K8_CHRCI</name>
<evidence type="ECO:0000313" key="1">
    <source>
        <dbReference type="EMBL" id="SEH32487.1"/>
    </source>
</evidence>
<sequence length="224" mass="23382">MLGNNVKLGGTLTEMTTISGATATNKLAITATGVDAINFDNNTVSIDATNDRIGVGTNAPTQKLDVNGKVRIGTASRTTSSSVSTLVRDDSTGEVMVAGTVTNNKPLNYVKYIIRNVNKDWINDFNTSISSADYTVVVVGSSFSEYDIYSSTPGTYNPFNVNAFIGNDGAWRLTADYLGGAPPNNGTWTIYCLVINNSQVKTLSDVTADLGGSNAGGTAAPSGL</sequence>
<organism evidence="1 2">
    <name type="scientific">Chryseobacterium culicis</name>
    <dbReference type="NCBI Taxonomy" id="680127"/>
    <lineage>
        <taxon>Bacteria</taxon>
        <taxon>Pseudomonadati</taxon>
        <taxon>Bacteroidota</taxon>
        <taxon>Flavobacteriia</taxon>
        <taxon>Flavobacteriales</taxon>
        <taxon>Weeksellaceae</taxon>
        <taxon>Chryseobacterium group</taxon>
        <taxon>Chryseobacterium</taxon>
    </lineage>
</organism>
<protein>
    <submittedName>
        <fullName evidence="1">Uncharacterized protein</fullName>
    </submittedName>
</protein>
<dbReference type="EMBL" id="FNWQ01000002">
    <property type="protein sequence ID" value="SEH32487.1"/>
    <property type="molecule type" value="Genomic_DNA"/>
</dbReference>
<proteinExistence type="predicted"/>
<dbReference type="AlphaFoldDB" id="A0A1H6H9K8"/>
<dbReference type="Proteomes" id="UP000198561">
    <property type="component" value="Unassembled WGS sequence"/>
</dbReference>